<dbReference type="EMBL" id="FN869859">
    <property type="protein sequence ID" value="CCC82626.1"/>
    <property type="molecule type" value="Genomic_DNA"/>
</dbReference>
<dbReference type="HOGENOM" id="CLU_445943_0_0_2"/>
<keyword evidence="8" id="KW-1185">Reference proteome</keyword>
<dbReference type="PANTHER" id="PTHR42987:SF4">
    <property type="entry name" value="PROTEASE SOHB-RELATED"/>
    <property type="match status" value="1"/>
</dbReference>
<evidence type="ECO:0000256" key="1">
    <source>
        <dbReference type="ARBA" id="ARBA00008683"/>
    </source>
</evidence>
<dbReference type="PaxDb" id="768679-TTX_2012"/>
<protein>
    <submittedName>
        <fullName evidence="7">Family S49 peptidase</fullName>
    </submittedName>
</protein>
<dbReference type="Proteomes" id="UP000002654">
    <property type="component" value="Chromosome"/>
</dbReference>
<dbReference type="GO" id="GO:0006508">
    <property type="term" value="P:proteolysis"/>
    <property type="evidence" value="ECO:0007669"/>
    <property type="project" value="UniProtKB-KW"/>
</dbReference>
<evidence type="ECO:0000256" key="2">
    <source>
        <dbReference type="ARBA" id="ARBA00022670"/>
    </source>
</evidence>
<dbReference type="eggNOG" id="arCOG01311">
    <property type="taxonomic scope" value="Archaea"/>
</dbReference>
<dbReference type="SUPFAM" id="SSF52096">
    <property type="entry name" value="ClpP/crotonase"/>
    <property type="match status" value="1"/>
</dbReference>
<dbReference type="InterPro" id="IPR047272">
    <property type="entry name" value="S49_SppA_C"/>
</dbReference>
<comment type="similarity">
    <text evidence="1">Belongs to the peptidase S49 family.</text>
</comment>
<organism evidence="7 8">
    <name type="scientific">Thermoproteus tenax (strain ATCC 35583 / DSM 2078 / JCM 9277 / NBRC 100435 / Kra 1)</name>
    <dbReference type="NCBI Taxonomy" id="768679"/>
    <lineage>
        <taxon>Archaea</taxon>
        <taxon>Thermoproteota</taxon>
        <taxon>Thermoprotei</taxon>
        <taxon>Thermoproteales</taxon>
        <taxon>Thermoproteaceae</taxon>
        <taxon>Thermoproteus</taxon>
    </lineage>
</organism>
<evidence type="ECO:0000256" key="3">
    <source>
        <dbReference type="ARBA" id="ARBA00022801"/>
    </source>
</evidence>
<accession>G4RM31</accession>
<feature type="domain" description="Peptidase S49" evidence="6">
    <location>
        <begin position="173"/>
        <end position="233"/>
    </location>
</feature>
<gene>
    <name evidence="7" type="ordered locus">TTX_2012</name>
</gene>
<keyword evidence="4" id="KW-0720">Serine protease</keyword>
<dbReference type="STRING" id="768679.TTX_2012"/>
<reference evidence="7 8" key="1">
    <citation type="journal article" date="2011" name="PLoS ONE">
        <title>The complete genome sequence of Thermoproteus tenax: a physiologically versatile member of the Crenarchaeota.</title>
        <authorList>
            <person name="Siebers B."/>
            <person name="Zaparty M."/>
            <person name="Raddatz G."/>
            <person name="Tjaden B."/>
            <person name="Albers S.V."/>
            <person name="Bell S.D."/>
            <person name="Blombach F."/>
            <person name="Kletzin A."/>
            <person name="Kyrpides N."/>
            <person name="Lanz C."/>
            <person name="Plagens A."/>
            <person name="Rampp M."/>
            <person name="Rosinus A."/>
            <person name="von Jan M."/>
            <person name="Makarova K.S."/>
            <person name="Klenk H.P."/>
            <person name="Schuster S.C."/>
            <person name="Hensel R."/>
        </authorList>
    </citation>
    <scope>NUCLEOTIDE SEQUENCE [LARGE SCALE GENOMIC DNA]</scope>
    <source>
        <strain evidence="8">ATCC 35583 / DSM 2078 / JCM 9277 / NBRC 100435 / Kra 1</strain>
    </source>
</reference>
<dbReference type="PANTHER" id="PTHR42987">
    <property type="entry name" value="PEPTIDASE S49"/>
    <property type="match status" value="1"/>
</dbReference>
<dbReference type="GO" id="GO:0008236">
    <property type="term" value="F:serine-type peptidase activity"/>
    <property type="evidence" value="ECO:0007669"/>
    <property type="project" value="UniProtKB-KW"/>
</dbReference>
<evidence type="ECO:0000259" key="6">
    <source>
        <dbReference type="Pfam" id="PF01343"/>
    </source>
</evidence>
<keyword evidence="5" id="KW-1133">Transmembrane helix</keyword>
<sequence length="529" mass="56733">MDREKLVYVGLFLASLSVVLAVIYIAMGPPPQPAERHAKYIVVIPITTPITSCWVDPLVPKILALNSSDNVAGVILYIDSPGGTLDATEALYGALRGLDKPIYAVVVGLDASGAYYVSMTAQRIYVSGGSLVGNIGAWTVIEPYVFWTPLPAEVYSSGYDKLFGMSLPQYYNYVGQAAEAFLDAVEQSRGARLRASPDLLATGRLFTGAEAVKLGLADQIGGISQAVADMARSLGLVSYKVVSIYSYFGVSPPNCTASLSSEAKVPLGVLLNSTKVPVFYMYLGAVQLKINASVPSYRPPQFKPSGKYVVVDLSHGNLVPQEFIQALASYLALQNCSITFATSSDRLVQLLNNATALVVAEPTEPYSSSAEVIESFVERGGRLAVFYDPRLGYSLLATTPSEPIYLDSLLTPFGISIMPGYLYNTSASLLPFSYNWQFVESGYVNSTDLYHGDFLFYNPAALAGSGVGVYVNASLLGYGPGLYPVVLQRGNVTAVGTIMSFMPYFIEQGNNSRLLYSIAGWLCGPPRGA</sequence>
<feature type="transmembrane region" description="Helical" evidence="5">
    <location>
        <begin position="7"/>
        <end position="27"/>
    </location>
</feature>
<dbReference type="Gene3D" id="3.90.226.10">
    <property type="entry name" value="2-enoyl-CoA Hydratase, Chain A, domain 1"/>
    <property type="match status" value="1"/>
</dbReference>
<keyword evidence="5" id="KW-0472">Membrane</keyword>
<dbReference type="AlphaFoldDB" id="G4RM31"/>
<dbReference type="InterPro" id="IPR029045">
    <property type="entry name" value="ClpP/crotonase-like_dom_sf"/>
</dbReference>
<evidence type="ECO:0000313" key="7">
    <source>
        <dbReference type="EMBL" id="CCC82626.1"/>
    </source>
</evidence>
<evidence type="ECO:0000313" key="8">
    <source>
        <dbReference type="Proteomes" id="UP000002654"/>
    </source>
</evidence>
<dbReference type="OrthoDB" id="27099at2157"/>
<dbReference type="Pfam" id="PF01343">
    <property type="entry name" value="Peptidase_S49"/>
    <property type="match status" value="1"/>
</dbReference>
<dbReference type="CDD" id="cd07023">
    <property type="entry name" value="S49_Sppa_N_C"/>
    <property type="match status" value="1"/>
</dbReference>
<dbReference type="InterPro" id="IPR023562">
    <property type="entry name" value="ClpP/TepA"/>
</dbReference>
<proteinExistence type="inferred from homology"/>
<dbReference type="Pfam" id="PF00574">
    <property type="entry name" value="CLP_protease"/>
    <property type="match status" value="1"/>
</dbReference>
<keyword evidence="2" id="KW-0645">Protease</keyword>
<evidence type="ECO:0000256" key="5">
    <source>
        <dbReference type="SAM" id="Phobius"/>
    </source>
</evidence>
<evidence type="ECO:0000256" key="4">
    <source>
        <dbReference type="ARBA" id="ARBA00022825"/>
    </source>
</evidence>
<name>G4RM31_THETK</name>
<dbReference type="RefSeq" id="WP_014127879.1">
    <property type="nucleotide sequence ID" value="NC_016070.1"/>
</dbReference>
<dbReference type="InterPro" id="IPR002142">
    <property type="entry name" value="Peptidase_S49"/>
</dbReference>
<dbReference type="PATRIC" id="fig|768679.9.peg.2037"/>
<dbReference type="GeneID" id="11262901"/>
<keyword evidence="3" id="KW-0378">Hydrolase</keyword>
<dbReference type="KEGG" id="ttn:TTX_2012"/>
<keyword evidence="5" id="KW-0812">Transmembrane</keyword>